<dbReference type="SUPFAM" id="SSF57701">
    <property type="entry name" value="Zn2/Cys6 DNA-binding domain"/>
    <property type="match status" value="1"/>
</dbReference>
<dbReference type="Proteomes" id="UP000509510">
    <property type="component" value="Chromosome III"/>
</dbReference>
<dbReference type="InterPro" id="IPR007219">
    <property type="entry name" value="XnlR_reg_dom"/>
</dbReference>
<evidence type="ECO:0000256" key="5">
    <source>
        <dbReference type="ARBA" id="ARBA00023242"/>
    </source>
</evidence>
<dbReference type="OrthoDB" id="4161332at2759"/>
<evidence type="ECO:0000256" key="4">
    <source>
        <dbReference type="ARBA" id="ARBA00023163"/>
    </source>
</evidence>
<evidence type="ECO:0000256" key="2">
    <source>
        <dbReference type="ARBA" id="ARBA00023015"/>
    </source>
</evidence>
<evidence type="ECO:0000313" key="9">
    <source>
        <dbReference type="Proteomes" id="UP000509510"/>
    </source>
</evidence>
<proteinExistence type="predicted"/>
<evidence type="ECO:0000313" key="8">
    <source>
        <dbReference type="EMBL" id="QKX57843.1"/>
    </source>
</evidence>
<dbReference type="EMBL" id="CP055900">
    <property type="protein sequence ID" value="QKX57843.1"/>
    <property type="molecule type" value="Genomic_DNA"/>
</dbReference>
<evidence type="ECO:0000256" key="3">
    <source>
        <dbReference type="ARBA" id="ARBA00023125"/>
    </source>
</evidence>
<keyword evidence="2" id="KW-0805">Transcription regulation</keyword>
<dbReference type="InterPro" id="IPR052761">
    <property type="entry name" value="Fungal_Detox/Toxin_TFs"/>
</dbReference>
<dbReference type="CDD" id="cd00067">
    <property type="entry name" value="GAL4"/>
    <property type="match status" value="1"/>
</dbReference>
<dbReference type="GO" id="GO:0008270">
    <property type="term" value="F:zinc ion binding"/>
    <property type="evidence" value="ECO:0007669"/>
    <property type="project" value="InterPro"/>
</dbReference>
<dbReference type="GO" id="GO:0000981">
    <property type="term" value="F:DNA-binding transcription factor activity, RNA polymerase II-specific"/>
    <property type="evidence" value="ECO:0007669"/>
    <property type="project" value="InterPro"/>
</dbReference>
<feature type="region of interest" description="Disordered" evidence="6">
    <location>
        <begin position="127"/>
        <end position="148"/>
    </location>
</feature>
<dbReference type="Pfam" id="PF00172">
    <property type="entry name" value="Zn_clus"/>
    <property type="match status" value="1"/>
</dbReference>
<keyword evidence="3" id="KW-0238">DNA-binding</keyword>
<keyword evidence="5" id="KW-0539">Nucleus</keyword>
<sequence>MRRTTDSGSVRRRKRAMLACQACHLRKVRCNVTQSGPPCINCAGDGVNCELVARGRGGRRHRLVDIVAQKSQDTAAPIQPNREENRLSLVPCEFSALPSSSHAPPTPEESEFQPCQVVDGERLMTAASTTDSPTERSHGRKNDAEPRDVDTGFDCILDDGDGEEATACVYTGDQQGLGLVVDILASPLVSDDSAVLHAKECFSLPNASAFFRQYESGPRNVSLLLLWSMFFASINFLDKESVSLAGYSSRKSMKRSLYRRAKALYDADYEKDKIPLIQSVLLLAFWYADSEDRDGSWHWVGIGISLCQTIGLHRNPLNERAGLGRNFILRKKTFSDDRCRLWRLIWWMYYFRDTWLSFGMGRPTRINLDDCDTPIPTPSDVEALCTGLSRQQEEKYFPKDPKHMLPRVWACLLDTTFALGAVLNHHYRAKPLELDPSTAFALDENQLRQCRAGFPTEEACQGPVVLLHLYHLHVYYEACVIALHRPYMVERPGTHVTPGEAWKVEALQKAKIAASNINSTLNKISAAQMISSCHSMMVTAMIPALQVHLLQSISEDPFAKCLARNHLNICMIMLKELRQTYWAADFIHSLFSKARKQIDSLKTAQEDLVTSRDQGSSEQETPMTPPSVASFMNVNSIRAATSRTSLPASASLHPIQDNSFENNVPLDVDLALSYDIFPFQFDLFSIDGDLENPAFHSPSSRHVISEGAPSFELSDVDVSVFLGNEDPS</sequence>
<dbReference type="Pfam" id="PF04082">
    <property type="entry name" value="Fungal_trans"/>
    <property type="match status" value="1"/>
</dbReference>
<organism evidence="8 9">
    <name type="scientific">Talaromyces rugulosus</name>
    <name type="common">Penicillium rugulosum</name>
    <dbReference type="NCBI Taxonomy" id="121627"/>
    <lineage>
        <taxon>Eukaryota</taxon>
        <taxon>Fungi</taxon>
        <taxon>Dikarya</taxon>
        <taxon>Ascomycota</taxon>
        <taxon>Pezizomycotina</taxon>
        <taxon>Eurotiomycetes</taxon>
        <taxon>Eurotiomycetidae</taxon>
        <taxon>Eurotiales</taxon>
        <taxon>Trichocomaceae</taxon>
        <taxon>Talaromyces</taxon>
        <taxon>Talaromyces sect. Islandici</taxon>
    </lineage>
</organism>
<reference evidence="9" key="1">
    <citation type="submission" date="2020-06" db="EMBL/GenBank/DDBJ databases">
        <title>A chromosome-scale genome assembly of Talaromyces rugulosus W13939.</title>
        <authorList>
            <person name="Wang B."/>
            <person name="Guo L."/>
            <person name="Ye K."/>
            <person name="Wang L."/>
        </authorList>
    </citation>
    <scope>NUCLEOTIDE SEQUENCE [LARGE SCALE GENOMIC DNA]</scope>
    <source>
        <strain evidence="9">W13939</strain>
    </source>
</reference>
<dbReference type="SMART" id="SM00906">
    <property type="entry name" value="Fungal_trans"/>
    <property type="match status" value="1"/>
</dbReference>
<dbReference type="AlphaFoldDB" id="A0A7H8QYK6"/>
<name>A0A7H8QYK6_TALRU</name>
<dbReference type="InterPro" id="IPR036864">
    <property type="entry name" value="Zn2-C6_fun-type_DNA-bd_sf"/>
</dbReference>
<dbReference type="PANTHER" id="PTHR47425:SF3">
    <property type="entry name" value="ZN(II)2CYS6 TRANSCRIPTION FACTOR (EUROFUNG)"/>
    <property type="match status" value="1"/>
</dbReference>
<dbReference type="SMART" id="SM00066">
    <property type="entry name" value="GAL4"/>
    <property type="match status" value="1"/>
</dbReference>
<dbReference type="CDD" id="cd12148">
    <property type="entry name" value="fungal_TF_MHR"/>
    <property type="match status" value="1"/>
</dbReference>
<keyword evidence="9" id="KW-1185">Reference proteome</keyword>
<dbReference type="KEGG" id="trg:TRUGW13939_04963"/>
<gene>
    <name evidence="8" type="ORF">TRUGW13939_04963</name>
</gene>
<dbReference type="InterPro" id="IPR001138">
    <property type="entry name" value="Zn2Cys6_DnaBD"/>
</dbReference>
<dbReference type="GO" id="GO:0006351">
    <property type="term" value="P:DNA-templated transcription"/>
    <property type="evidence" value="ECO:0007669"/>
    <property type="project" value="InterPro"/>
</dbReference>
<keyword evidence="1" id="KW-0479">Metal-binding</keyword>
<dbReference type="PROSITE" id="PS50048">
    <property type="entry name" value="ZN2_CY6_FUNGAL_2"/>
    <property type="match status" value="1"/>
</dbReference>
<dbReference type="RefSeq" id="XP_035344021.1">
    <property type="nucleotide sequence ID" value="XM_035488128.1"/>
</dbReference>
<dbReference type="PANTHER" id="PTHR47425">
    <property type="entry name" value="FARB-RELATED"/>
    <property type="match status" value="1"/>
</dbReference>
<dbReference type="Gene3D" id="4.10.240.10">
    <property type="entry name" value="Zn(2)-C6 fungal-type DNA-binding domain"/>
    <property type="match status" value="1"/>
</dbReference>
<feature type="domain" description="Zn(2)-C6 fungal-type" evidence="7">
    <location>
        <begin position="19"/>
        <end position="51"/>
    </location>
</feature>
<evidence type="ECO:0000259" key="7">
    <source>
        <dbReference type="PROSITE" id="PS50048"/>
    </source>
</evidence>
<dbReference type="PROSITE" id="PS00463">
    <property type="entry name" value="ZN2_CY6_FUNGAL_1"/>
    <property type="match status" value="1"/>
</dbReference>
<dbReference type="GO" id="GO:0003677">
    <property type="term" value="F:DNA binding"/>
    <property type="evidence" value="ECO:0007669"/>
    <property type="project" value="UniProtKB-KW"/>
</dbReference>
<dbReference type="GeneID" id="55992461"/>
<feature type="compositionally biased region" description="Basic and acidic residues" evidence="6">
    <location>
        <begin position="133"/>
        <end position="148"/>
    </location>
</feature>
<protein>
    <recommendedName>
        <fullName evidence="7">Zn(2)-C6 fungal-type domain-containing protein</fullName>
    </recommendedName>
</protein>
<keyword evidence="4" id="KW-0804">Transcription</keyword>
<evidence type="ECO:0000256" key="1">
    <source>
        <dbReference type="ARBA" id="ARBA00022723"/>
    </source>
</evidence>
<feature type="region of interest" description="Disordered" evidence="6">
    <location>
        <begin position="605"/>
        <end position="628"/>
    </location>
</feature>
<feature type="compositionally biased region" description="Polar residues" evidence="6">
    <location>
        <begin position="611"/>
        <end position="622"/>
    </location>
</feature>
<evidence type="ECO:0000256" key="6">
    <source>
        <dbReference type="SAM" id="MobiDB-lite"/>
    </source>
</evidence>
<accession>A0A7H8QYK6</accession>